<reference evidence="2 3" key="1">
    <citation type="journal article" date="2016" name="Nat. Commun.">
        <title>Extremotolerant tardigrade genome and improved radiotolerance of human cultured cells by tardigrade-unique protein.</title>
        <authorList>
            <person name="Hashimoto T."/>
            <person name="Horikawa D.D."/>
            <person name="Saito Y."/>
            <person name="Kuwahara H."/>
            <person name="Kozuka-Hata H."/>
            <person name="Shin-I T."/>
            <person name="Minakuchi Y."/>
            <person name="Ohishi K."/>
            <person name="Motoyama A."/>
            <person name="Aizu T."/>
            <person name="Enomoto A."/>
            <person name="Kondo K."/>
            <person name="Tanaka S."/>
            <person name="Hara Y."/>
            <person name="Koshikawa S."/>
            <person name="Sagara H."/>
            <person name="Miura T."/>
            <person name="Yokobori S."/>
            <person name="Miyagawa K."/>
            <person name="Suzuki Y."/>
            <person name="Kubo T."/>
            <person name="Oyama M."/>
            <person name="Kohara Y."/>
            <person name="Fujiyama A."/>
            <person name="Arakawa K."/>
            <person name="Katayama T."/>
            <person name="Toyoda A."/>
            <person name="Kunieda T."/>
        </authorList>
    </citation>
    <scope>NUCLEOTIDE SEQUENCE [LARGE SCALE GENOMIC DNA]</scope>
    <source>
        <strain evidence="2 3">YOKOZUNA-1</strain>
    </source>
</reference>
<sequence length="130" mass="14615">MGLPATPALLLRLIPPARLFYPHSDFSALRSSLQILGSVRSIHRTRRVQQDLAVVEKTASPVPAANNRPALEPLLPPAKRPDRVKYTPGRDQYNLPIVQRWYVKDYKKGKHITQMYIGLGEHTGGQYYGG</sequence>
<protein>
    <submittedName>
        <fullName evidence="2">Uncharacterized protein</fullName>
    </submittedName>
</protein>
<dbReference type="AlphaFoldDB" id="A0A1D1UN24"/>
<keyword evidence="3" id="KW-1185">Reference proteome</keyword>
<feature type="region of interest" description="Disordered" evidence="1">
    <location>
        <begin position="63"/>
        <end position="89"/>
    </location>
</feature>
<comment type="caution">
    <text evidence="2">The sequence shown here is derived from an EMBL/GenBank/DDBJ whole genome shotgun (WGS) entry which is preliminary data.</text>
</comment>
<organism evidence="2 3">
    <name type="scientific">Ramazzottius varieornatus</name>
    <name type="common">Water bear</name>
    <name type="synonym">Tardigrade</name>
    <dbReference type="NCBI Taxonomy" id="947166"/>
    <lineage>
        <taxon>Eukaryota</taxon>
        <taxon>Metazoa</taxon>
        <taxon>Ecdysozoa</taxon>
        <taxon>Tardigrada</taxon>
        <taxon>Eutardigrada</taxon>
        <taxon>Parachela</taxon>
        <taxon>Hypsibioidea</taxon>
        <taxon>Ramazzottiidae</taxon>
        <taxon>Ramazzottius</taxon>
    </lineage>
</organism>
<evidence type="ECO:0000313" key="3">
    <source>
        <dbReference type="Proteomes" id="UP000186922"/>
    </source>
</evidence>
<dbReference type="EMBL" id="BDGG01000002">
    <property type="protein sequence ID" value="GAU91116.1"/>
    <property type="molecule type" value="Genomic_DNA"/>
</dbReference>
<evidence type="ECO:0000313" key="2">
    <source>
        <dbReference type="EMBL" id="GAU91116.1"/>
    </source>
</evidence>
<accession>A0A1D1UN24</accession>
<proteinExistence type="predicted"/>
<name>A0A1D1UN24_RAMVA</name>
<evidence type="ECO:0000256" key="1">
    <source>
        <dbReference type="SAM" id="MobiDB-lite"/>
    </source>
</evidence>
<gene>
    <name evidence="2" type="primary">RvY_03434-1</name>
    <name evidence="2" type="synonym">RvY_03434.1</name>
    <name evidence="2" type="ORF">RvY_03434</name>
</gene>
<dbReference type="Proteomes" id="UP000186922">
    <property type="component" value="Unassembled WGS sequence"/>
</dbReference>